<keyword evidence="4" id="KW-0560">Oxidoreductase</keyword>
<comment type="caution">
    <text evidence="5">The sequence shown here is derived from an EMBL/GenBank/DDBJ whole genome shotgun (WGS) entry which is preliminary data.</text>
</comment>
<dbReference type="InterPro" id="IPR002401">
    <property type="entry name" value="Cyt_P450_E_grp-I"/>
</dbReference>
<dbReference type="Proteomes" id="UP000186922">
    <property type="component" value="Unassembled WGS sequence"/>
</dbReference>
<dbReference type="PANTHER" id="PTHR24300:SF375">
    <property type="entry name" value="CYTOCHROME P450 FAMILY"/>
    <property type="match status" value="1"/>
</dbReference>
<evidence type="ECO:0008006" key="7">
    <source>
        <dbReference type="Google" id="ProtNLM"/>
    </source>
</evidence>
<dbReference type="InterPro" id="IPR001128">
    <property type="entry name" value="Cyt_P450"/>
</dbReference>
<dbReference type="GO" id="GO:0006805">
    <property type="term" value="P:xenobiotic metabolic process"/>
    <property type="evidence" value="ECO:0007669"/>
    <property type="project" value="TreeGrafter"/>
</dbReference>
<dbReference type="STRING" id="947166.A0A1D1W0X2"/>
<dbReference type="InterPro" id="IPR036396">
    <property type="entry name" value="Cyt_P450_sf"/>
</dbReference>
<dbReference type="GO" id="GO:0020037">
    <property type="term" value="F:heme binding"/>
    <property type="evidence" value="ECO:0007669"/>
    <property type="project" value="InterPro"/>
</dbReference>
<dbReference type="SUPFAM" id="SSF48264">
    <property type="entry name" value="Cytochrome P450"/>
    <property type="match status" value="1"/>
</dbReference>
<dbReference type="OrthoDB" id="1055148at2759"/>
<comment type="similarity">
    <text evidence="1">Belongs to the cytochrome P450 family.</text>
</comment>
<evidence type="ECO:0000256" key="1">
    <source>
        <dbReference type="ARBA" id="ARBA00010617"/>
    </source>
</evidence>
<name>A0A1D1W0X2_RAMVA</name>
<dbReference type="Pfam" id="PF00067">
    <property type="entry name" value="p450"/>
    <property type="match status" value="1"/>
</dbReference>
<dbReference type="PRINTS" id="PR00385">
    <property type="entry name" value="P450"/>
</dbReference>
<sequence>MLYMAHYRQIQNKIQQEIDGVVDASRSVTVDDRRTSDLSSDSNWSLNEAVCREIQRCANASPFGISHSNPQETTLMGYRTPKRCVIMANYLAVNRDPKLWKDPMAFRPELFLDQKGKVFEPPHFMPFSIGKRASAGEVLARMEIFLFFANVLQRFDVCPPQDLPLSWVDSYETGIACRPKH</sequence>
<dbReference type="PANTHER" id="PTHR24300">
    <property type="entry name" value="CYTOCHROME P450 508A4-RELATED"/>
    <property type="match status" value="1"/>
</dbReference>
<keyword evidence="3" id="KW-0408">Iron</keyword>
<evidence type="ECO:0000256" key="2">
    <source>
        <dbReference type="ARBA" id="ARBA00022723"/>
    </source>
</evidence>
<evidence type="ECO:0000256" key="3">
    <source>
        <dbReference type="ARBA" id="ARBA00023004"/>
    </source>
</evidence>
<dbReference type="EMBL" id="BDGG01000014">
    <property type="protein sequence ID" value="GAV07061.1"/>
    <property type="molecule type" value="Genomic_DNA"/>
</dbReference>
<keyword evidence="6" id="KW-1185">Reference proteome</keyword>
<keyword evidence="2" id="KW-0479">Metal-binding</keyword>
<proteinExistence type="inferred from homology"/>
<evidence type="ECO:0000313" key="6">
    <source>
        <dbReference type="Proteomes" id="UP000186922"/>
    </source>
</evidence>
<organism evidence="5 6">
    <name type="scientific">Ramazzottius varieornatus</name>
    <name type="common">Water bear</name>
    <name type="synonym">Tardigrade</name>
    <dbReference type="NCBI Taxonomy" id="947166"/>
    <lineage>
        <taxon>Eukaryota</taxon>
        <taxon>Metazoa</taxon>
        <taxon>Ecdysozoa</taxon>
        <taxon>Tardigrada</taxon>
        <taxon>Eutardigrada</taxon>
        <taxon>Parachela</taxon>
        <taxon>Hypsibioidea</taxon>
        <taxon>Ramazzottiidae</taxon>
        <taxon>Ramazzottius</taxon>
    </lineage>
</organism>
<evidence type="ECO:0000313" key="5">
    <source>
        <dbReference type="EMBL" id="GAV07061.1"/>
    </source>
</evidence>
<protein>
    <recommendedName>
        <fullName evidence="7">Cytochrome P450</fullName>
    </recommendedName>
</protein>
<evidence type="ECO:0000256" key="4">
    <source>
        <dbReference type="ARBA" id="ARBA00023033"/>
    </source>
</evidence>
<dbReference type="AlphaFoldDB" id="A0A1D1W0X2"/>
<dbReference type="GO" id="GO:0006082">
    <property type="term" value="P:organic acid metabolic process"/>
    <property type="evidence" value="ECO:0007669"/>
    <property type="project" value="TreeGrafter"/>
</dbReference>
<gene>
    <name evidence="5" type="primary">RvY_16946</name>
    <name evidence="5" type="synonym">RvY_16946.1</name>
    <name evidence="5" type="ORF">RvY_16946-1</name>
</gene>
<dbReference type="InterPro" id="IPR050182">
    <property type="entry name" value="Cytochrome_P450_fam2"/>
</dbReference>
<dbReference type="GO" id="GO:0005506">
    <property type="term" value="F:iron ion binding"/>
    <property type="evidence" value="ECO:0007669"/>
    <property type="project" value="InterPro"/>
</dbReference>
<dbReference type="Gene3D" id="1.10.630.10">
    <property type="entry name" value="Cytochrome P450"/>
    <property type="match status" value="1"/>
</dbReference>
<dbReference type="GO" id="GO:0005737">
    <property type="term" value="C:cytoplasm"/>
    <property type="evidence" value="ECO:0007669"/>
    <property type="project" value="TreeGrafter"/>
</dbReference>
<dbReference type="GO" id="GO:0016712">
    <property type="term" value="F:oxidoreductase activity, acting on paired donors, with incorporation or reduction of molecular oxygen, reduced flavin or flavoprotein as one donor, and incorporation of one atom of oxygen"/>
    <property type="evidence" value="ECO:0007669"/>
    <property type="project" value="TreeGrafter"/>
</dbReference>
<keyword evidence="4" id="KW-0503">Monooxygenase</keyword>
<dbReference type="PRINTS" id="PR00463">
    <property type="entry name" value="EP450I"/>
</dbReference>
<accession>A0A1D1W0X2</accession>
<reference evidence="5 6" key="1">
    <citation type="journal article" date="2016" name="Nat. Commun.">
        <title>Extremotolerant tardigrade genome and improved radiotolerance of human cultured cells by tardigrade-unique protein.</title>
        <authorList>
            <person name="Hashimoto T."/>
            <person name="Horikawa D.D."/>
            <person name="Saito Y."/>
            <person name="Kuwahara H."/>
            <person name="Kozuka-Hata H."/>
            <person name="Shin-I T."/>
            <person name="Minakuchi Y."/>
            <person name="Ohishi K."/>
            <person name="Motoyama A."/>
            <person name="Aizu T."/>
            <person name="Enomoto A."/>
            <person name="Kondo K."/>
            <person name="Tanaka S."/>
            <person name="Hara Y."/>
            <person name="Koshikawa S."/>
            <person name="Sagara H."/>
            <person name="Miura T."/>
            <person name="Yokobori S."/>
            <person name="Miyagawa K."/>
            <person name="Suzuki Y."/>
            <person name="Kubo T."/>
            <person name="Oyama M."/>
            <person name="Kohara Y."/>
            <person name="Fujiyama A."/>
            <person name="Arakawa K."/>
            <person name="Katayama T."/>
            <person name="Toyoda A."/>
            <person name="Kunieda T."/>
        </authorList>
    </citation>
    <scope>NUCLEOTIDE SEQUENCE [LARGE SCALE GENOMIC DNA]</scope>
    <source>
        <strain evidence="5 6">YOKOZUNA-1</strain>
    </source>
</reference>